<dbReference type="InterPro" id="IPR010071">
    <property type="entry name" value="AA_adenyl_dom"/>
</dbReference>
<dbReference type="GO" id="GO:0047527">
    <property type="term" value="F:2,3-dihydroxybenzoate-serine ligase activity"/>
    <property type="evidence" value="ECO:0007669"/>
    <property type="project" value="TreeGrafter"/>
</dbReference>
<keyword evidence="1" id="KW-0596">Phosphopantetheine</keyword>
<dbReference type="Gene3D" id="2.30.38.10">
    <property type="entry name" value="Luciferase, Domain 3"/>
    <property type="match status" value="1"/>
</dbReference>
<proteinExistence type="predicted"/>
<dbReference type="Pfam" id="PF00501">
    <property type="entry name" value="AMP-binding"/>
    <property type="match status" value="1"/>
</dbReference>
<evidence type="ECO:0000256" key="1">
    <source>
        <dbReference type="ARBA" id="ARBA00022450"/>
    </source>
</evidence>
<dbReference type="RefSeq" id="WP_125057835.1">
    <property type="nucleotide sequence ID" value="NZ_BHZD01000001.1"/>
</dbReference>
<dbReference type="EMBL" id="BHZD01000001">
    <property type="protein sequence ID" value="GCD47802.1"/>
    <property type="molecule type" value="Genomic_DNA"/>
</dbReference>
<feature type="region of interest" description="Disordered" evidence="3">
    <location>
        <begin position="614"/>
        <end position="634"/>
    </location>
</feature>
<protein>
    <submittedName>
        <fullName evidence="5">Non-ribosomal peptide synthetase</fullName>
    </submittedName>
</protein>
<dbReference type="SUPFAM" id="SSF56801">
    <property type="entry name" value="Acetyl-CoA synthetase-like"/>
    <property type="match status" value="1"/>
</dbReference>
<dbReference type="InterPro" id="IPR025110">
    <property type="entry name" value="AMP-bd_C"/>
</dbReference>
<dbReference type="PROSITE" id="PS50075">
    <property type="entry name" value="CARRIER"/>
    <property type="match status" value="1"/>
</dbReference>
<evidence type="ECO:0000259" key="4">
    <source>
        <dbReference type="PROSITE" id="PS50075"/>
    </source>
</evidence>
<gene>
    <name evidence="5" type="ORF">GKJPGBOP_07596</name>
</gene>
<dbReference type="GO" id="GO:0031177">
    <property type="term" value="F:phosphopantetheine binding"/>
    <property type="evidence" value="ECO:0007669"/>
    <property type="project" value="InterPro"/>
</dbReference>
<dbReference type="Pfam" id="PF13193">
    <property type="entry name" value="AMP-binding_C"/>
    <property type="match status" value="1"/>
</dbReference>
<evidence type="ECO:0000313" key="5">
    <source>
        <dbReference type="EMBL" id="GCD47802.1"/>
    </source>
</evidence>
<dbReference type="SMART" id="SM00823">
    <property type="entry name" value="PKS_PP"/>
    <property type="match status" value="1"/>
</dbReference>
<feature type="region of interest" description="Disordered" evidence="3">
    <location>
        <begin position="514"/>
        <end position="536"/>
    </location>
</feature>
<keyword evidence="2" id="KW-0597">Phosphoprotein</keyword>
<accession>A0A401WER6</accession>
<dbReference type="Gene3D" id="3.40.50.980">
    <property type="match status" value="2"/>
</dbReference>
<dbReference type="InterPro" id="IPR020806">
    <property type="entry name" value="PKS_PP-bd"/>
</dbReference>
<dbReference type="Pfam" id="PF00550">
    <property type="entry name" value="PP-binding"/>
    <property type="match status" value="1"/>
</dbReference>
<evidence type="ECO:0000256" key="3">
    <source>
        <dbReference type="SAM" id="MobiDB-lite"/>
    </source>
</evidence>
<evidence type="ECO:0000313" key="6">
    <source>
        <dbReference type="Proteomes" id="UP000286746"/>
    </source>
</evidence>
<dbReference type="InterPro" id="IPR000873">
    <property type="entry name" value="AMP-dep_synth/lig_dom"/>
</dbReference>
<dbReference type="PROSITE" id="PS00455">
    <property type="entry name" value="AMP_BINDING"/>
    <property type="match status" value="1"/>
</dbReference>
<comment type="caution">
    <text evidence="5">The sequence shown here is derived from an EMBL/GenBank/DDBJ whole genome shotgun (WGS) entry which is preliminary data.</text>
</comment>
<dbReference type="PANTHER" id="PTHR45527">
    <property type="entry name" value="NONRIBOSOMAL PEPTIDE SYNTHETASE"/>
    <property type="match status" value="1"/>
</dbReference>
<feature type="compositionally biased region" description="Low complexity" evidence="3">
    <location>
        <begin position="527"/>
        <end position="536"/>
    </location>
</feature>
<dbReference type="PANTHER" id="PTHR45527:SF1">
    <property type="entry name" value="FATTY ACID SYNTHASE"/>
    <property type="match status" value="1"/>
</dbReference>
<dbReference type="InterPro" id="IPR009081">
    <property type="entry name" value="PP-bd_ACP"/>
</dbReference>
<dbReference type="CDD" id="cd12117">
    <property type="entry name" value="A_NRPS_Srf_like"/>
    <property type="match status" value="1"/>
</dbReference>
<dbReference type="InterPro" id="IPR020845">
    <property type="entry name" value="AMP-binding_CS"/>
</dbReference>
<feature type="domain" description="Carrier" evidence="4">
    <location>
        <begin position="535"/>
        <end position="610"/>
    </location>
</feature>
<dbReference type="GO" id="GO:0009239">
    <property type="term" value="P:enterobactin biosynthetic process"/>
    <property type="evidence" value="ECO:0007669"/>
    <property type="project" value="TreeGrafter"/>
</dbReference>
<dbReference type="InterPro" id="IPR036736">
    <property type="entry name" value="ACP-like_sf"/>
</dbReference>
<dbReference type="Gene3D" id="1.10.1200.10">
    <property type="entry name" value="ACP-like"/>
    <property type="match status" value="1"/>
</dbReference>
<dbReference type="InterPro" id="IPR045851">
    <property type="entry name" value="AMP-bd_C_sf"/>
</dbReference>
<dbReference type="SUPFAM" id="SSF47336">
    <property type="entry name" value="ACP-like"/>
    <property type="match status" value="1"/>
</dbReference>
<dbReference type="GO" id="GO:0043041">
    <property type="term" value="P:amino acid activation for nonribosomal peptide biosynthetic process"/>
    <property type="evidence" value="ECO:0007669"/>
    <property type="project" value="TreeGrafter"/>
</dbReference>
<dbReference type="NCBIfam" id="TIGR01733">
    <property type="entry name" value="AA-adenyl-dom"/>
    <property type="match status" value="1"/>
</dbReference>
<dbReference type="GO" id="GO:0009366">
    <property type="term" value="C:enterobactin synthetase complex"/>
    <property type="evidence" value="ECO:0007669"/>
    <property type="project" value="TreeGrafter"/>
</dbReference>
<keyword evidence="6" id="KW-1185">Reference proteome</keyword>
<feature type="region of interest" description="Disordered" evidence="3">
    <location>
        <begin position="134"/>
        <end position="153"/>
    </location>
</feature>
<dbReference type="AlphaFoldDB" id="A0A401WER6"/>
<name>A0A401WER6_STREY</name>
<sequence length="634" mass="65750">MTTLTTDPTTDPASSLTTGLPGLVAHFARTTPDALAVTDGETFLTYAELAVQARAFARVLRDRGVRPGAAVGVLLPHSVPLVVTQLAVWWAGGHYVPLDADYPAPRIATMLETAGAVLTVGDKDLVEAAGIPGDRTLPPPARAAEHAGDDVPAPAEDTYAPDAVAYVMFTSGSTGQPKGVAVTHQGIARLAHRPEYVTLTPRDRVLFHSPVTFDAAAFEVWAPLANGAAVAVSTADRLSPAGLARDAERLGATVTVLTTALFHHLAARRSPLFGVLRGVLVGGEALSAQHARSVLDAHPWLELVNGYGPTEATTFATAHRVTDADCDAPPPIGHPIAGTTAYVMDEHGQPVAPGVRGELWLGGPRLALGYVGQPDRTAESFVGHPTAGRLYRTGDVVSARPDGTLDFHGRTDDQIKVRGFRIEPGEIEHALRGHTGVADAAVVVQRPAPDDARLVAFVVREGGGDGAAAGAATLRAHLEGRLPAHLVPNAWAFVDALPMTGVGKVDRRALAGRAVEGGGEPDGGPEDGNPPAAADGLSPLQQVVADLWSQALGHPVDDPEADFIALGGHSLLALCVVEDLREDLGVEMSLADFFAAPTVAAQAAHVERALLHLHEDPGAPGDGPAASTASEDLR</sequence>
<dbReference type="Proteomes" id="UP000286746">
    <property type="component" value="Unassembled WGS sequence"/>
</dbReference>
<dbReference type="GO" id="GO:0005829">
    <property type="term" value="C:cytosol"/>
    <property type="evidence" value="ECO:0007669"/>
    <property type="project" value="TreeGrafter"/>
</dbReference>
<evidence type="ECO:0000256" key="2">
    <source>
        <dbReference type="ARBA" id="ARBA00022553"/>
    </source>
</evidence>
<organism evidence="5 6">
    <name type="scientific">Streptomyces paromomycinus</name>
    <name type="common">Streptomyces rimosus subsp. paromomycinus</name>
    <dbReference type="NCBI Taxonomy" id="92743"/>
    <lineage>
        <taxon>Bacteria</taxon>
        <taxon>Bacillati</taxon>
        <taxon>Actinomycetota</taxon>
        <taxon>Actinomycetes</taxon>
        <taxon>Kitasatosporales</taxon>
        <taxon>Streptomycetaceae</taxon>
        <taxon>Streptomyces</taxon>
    </lineage>
</organism>
<reference evidence="5 6" key="1">
    <citation type="submission" date="2018-11" db="EMBL/GenBank/DDBJ databases">
        <title>Whole genome sequence of Streptomyces paromomycinus NBRC 15454(T).</title>
        <authorList>
            <person name="Komaki H."/>
            <person name="Tamura T."/>
        </authorList>
    </citation>
    <scope>NUCLEOTIDE SEQUENCE [LARGE SCALE GENOMIC DNA]</scope>
    <source>
        <strain evidence="5 6">NBRC 15454</strain>
    </source>
</reference>
<dbReference type="Gene3D" id="3.30.300.30">
    <property type="match status" value="1"/>
</dbReference>